<proteinExistence type="predicted"/>
<protein>
    <submittedName>
        <fullName evidence="1">Uncharacterized protein</fullName>
    </submittedName>
</protein>
<reference evidence="1" key="1">
    <citation type="submission" date="2025-08" db="UniProtKB">
        <authorList>
            <consortium name="Ensembl"/>
        </authorList>
    </citation>
    <scope>IDENTIFICATION</scope>
</reference>
<organism evidence="1 2">
    <name type="scientific">Zonotrichia albicollis</name>
    <name type="common">White-throated sparrow</name>
    <name type="synonym">Fringilla albicollis</name>
    <dbReference type="NCBI Taxonomy" id="44394"/>
    <lineage>
        <taxon>Eukaryota</taxon>
        <taxon>Metazoa</taxon>
        <taxon>Chordata</taxon>
        <taxon>Craniata</taxon>
        <taxon>Vertebrata</taxon>
        <taxon>Euteleostomi</taxon>
        <taxon>Archelosauria</taxon>
        <taxon>Archosauria</taxon>
        <taxon>Dinosauria</taxon>
        <taxon>Saurischia</taxon>
        <taxon>Theropoda</taxon>
        <taxon>Coelurosauria</taxon>
        <taxon>Aves</taxon>
        <taxon>Neognathae</taxon>
        <taxon>Neoaves</taxon>
        <taxon>Telluraves</taxon>
        <taxon>Australaves</taxon>
        <taxon>Passeriformes</taxon>
        <taxon>Passerellidae</taxon>
        <taxon>Zonotrichia</taxon>
    </lineage>
</organism>
<accession>A0A8D2M8M3</accession>
<dbReference type="Proteomes" id="UP000694413">
    <property type="component" value="Unassembled WGS sequence"/>
</dbReference>
<reference evidence="1" key="2">
    <citation type="submission" date="2025-09" db="UniProtKB">
        <authorList>
            <consortium name="Ensembl"/>
        </authorList>
    </citation>
    <scope>IDENTIFICATION</scope>
</reference>
<keyword evidence="2" id="KW-1185">Reference proteome</keyword>
<name>A0A8D2M8M3_ZONAL</name>
<dbReference type="AlphaFoldDB" id="A0A8D2M8M3"/>
<sequence length="70" mass="7731">MMAPSPQGPWRPWTGGRRGNRFFCKLTGTNQSQHHHRQRAEAAKAAGWIPVPTGSVAVSRGQAHTLHQHP</sequence>
<evidence type="ECO:0000313" key="2">
    <source>
        <dbReference type="Proteomes" id="UP000694413"/>
    </source>
</evidence>
<evidence type="ECO:0000313" key="1">
    <source>
        <dbReference type="Ensembl" id="ENSZALP00000004813.1"/>
    </source>
</evidence>
<dbReference type="Ensembl" id="ENSZALT00000007222.1">
    <property type="protein sequence ID" value="ENSZALP00000004813.1"/>
    <property type="gene ID" value="ENSZALG00000004496.1"/>
</dbReference>